<accession>A0ACB9UK91</accession>
<dbReference type="EMBL" id="CM043041">
    <property type="protein sequence ID" value="KAI4571938.1"/>
    <property type="molecule type" value="Genomic_DNA"/>
</dbReference>
<evidence type="ECO:0000313" key="2">
    <source>
        <dbReference type="Proteomes" id="UP001057279"/>
    </source>
</evidence>
<comment type="caution">
    <text evidence="1">The sequence shown here is derived from an EMBL/GenBank/DDBJ whole genome shotgun (WGS) entry which is preliminary data.</text>
</comment>
<protein>
    <submittedName>
        <fullName evidence="1">Uncharacterized protein</fullName>
    </submittedName>
</protein>
<gene>
    <name evidence="1" type="ORF">MJG53_014044</name>
</gene>
<dbReference type="Proteomes" id="UP001057279">
    <property type="component" value="Linkage Group LG16"/>
</dbReference>
<evidence type="ECO:0000313" key="1">
    <source>
        <dbReference type="EMBL" id="KAI4571938.1"/>
    </source>
</evidence>
<sequence>MQAWRLAALPGLLCPSAGQPAFLFIGAAGGLQAAYRKRCLEKQEAFEAQGRVASEMSIGETSGRSLKGDSRLRADPLSSGSWAPGPAVNQEQRKGGSRLKEDENSPRKWNAENPEGEGLIIANTRPKDRQHLDGTAAGPLLPTRRRAAPRGPDAEQRSTDTRSVSPGLVPDGCKQEEFASRSCKGYSRGSQTARTTEQATAEAAASSRTDNFRSWMVLTAPGPRTTPVVHSIQAGHCAIYGDLSDPAEPRVWGKDQRQM</sequence>
<proteinExistence type="predicted"/>
<name>A0ACB9UK91_9CETA</name>
<reference evidence="1" key="1">
    <citation type="submission" date="2022-03" db="EMBL/GenBank/DDBJ databases">
        <title>Genomic analyses of argali, domestic sheep and their hybrids provide insights into chromosomal evolution, heterosis and genetic basis of agronomic traits.</title>
        <authorList>
            <person name="Li M."/>
        </authorList>
    </citation>
    <scope>NUCLEOTIDE SEQUENCE</scope>
    <source>
        <strain evidence="1">F1 hybrid</strain>
    </source>
</reference>
<organism evidence="1 2">
    <name type="scientific">Ovis ammon polii x Ovis aries</name>
    <dbReference type="NCBI Taxonomy" id="2918886"/>
    <lineage>
        <taxon>Eukaryota</taxon>
        <taxon>Metazoa</taxon>
        <taxon>Chordata</taxon>
        <taxon>Craniata</taxon>
        <taxon>Vertebrata</taxon>
        <taxon>Euteleostomi</taxon>
        <taxon>Mammalia</taxon>
        <taxon>Eutheria</taxon>
        <taxon>Laurasiatheria</taxon>
        <taxon>Artiodactyla</taxon>
        <taxon>Ruminantia</taxon>
        <taxon>Pecora</taxon>
        <taxon>Bovidae</taxon>
        <taxon>Caprinae</taxon>
        <taxon>Ovis</taxon>
    </lineage>
</organism>
<keyword evidence="2" id="KW-1185">Reference proteome</keyword>